<protein>
    <recommendedName>
        <fullName evidence="3">IS66 family insertion sequence element accessory protein TnpB</fullName>
    </recommendedName>
</protein>
<evidence type="ECO:0000313" key="1">
    <source>
        <dbReference type="EMBL" id="NHZ83618.1"/>
    </source>
</evidence>
<name>A0ABX0NJL5_9BURK</name>
<gene>
    <name evidence="1" type="ORF">F2P44_30765</name>
</gene>
<reference evidence="1 2" key="1">
    <citation type="submission" date="2019-10" db="EMBL/GenBank/DDBJ databases">
        <title>Taxonomy of Antarctic Massilia spp.: description of Massilia rubra sp. nov., Massilia aquatica sp. nov., Massilia mucilaginosa sp. nov., Massilia frigida sp. nov. isolated from streams, lakes and regoliths.</title>
        <authorList>
            <person name="Holochova P."/>
            <person name="Sedlacek I."/>
            <person name="Kralova S."/>
            <person name="Maslanova I."/>
            <person name="Busse H.-J."/>
            <person name="Stankova E."/>
            <person name="Vrbovska V."/>
            <person name="Kovarovic V."/>
            <person name="Bartak M."/>
            <person name="Svec P."/>
            <person name="Pantucek R."/>
        </authorList>
    </citation>
    <scope>NUCLEOTIDE SEQUENCE [LARGE SCALE GENOMIC DNA]</scope>
    <source>
        <strain evidence="1 2">CCM 8695</strain>
    </source>
</reference>
<proteinExistence type="predicted"/>
<accession>A0ABX0NJL5</accession>
<sequence length="105" mass="11364">MQFWAAHVAAIQCEGIFVSAYAKRENLSLASLYYWQRKLGELAAQDSAAPSPASRFMELRVGERAVDRRSAACTVELAGGVRLELAELPSPEWLANLARAAAGAL</sequence>
<dbReference type="Proteomes" id="UP000621455">
    <property type="component" value="Unassembled WGS sequence"/>
</dbReference>
<dbReference type="RefSeq" id="WP_167093472.1">
    <property type="nucleotide sequence ID" value="NZ_WHJG01000057.1"/>
</dbReference>
<comment type="caution">
    <text evidence="1">The sequence shown here is derived from an EMBL/GenBank/DDBJ whole genome shotgun (WGS) entry which is preliminary data.</text>
</comment>
<keyword evidence="2" id="KW-1185">Reference proteome</keyword>
<dbReference type="EMBL" id="WHJG01000057">
    <property type="protein sequence ID" value="NHZ83618.1"/>
    <property type="molecule type" value="Genomic_DNA"/>
</dbReference>
<evidence type="ECO:0008006" key="3">
    <source>
        <dbReference type="Google" id="ProtNLM"/>
    </source>
</evidence>
<dbReference type="NCBIfam" id="NF047593">
    <property type="entry name" value="IS66_ISAeme5_TnpA"/>
    <property type="match status" value="1"/>
</dbReference>
<organism evidence="1 2">
    <name type="scientific">Massilia frigida</name>
    <dbReference type="NCBI Taxonomy" id="2609281"/>
    <lineage>
        <taxon>Bacteria</taxon>
        <taxon>Pseudomonadati</taxon>
        <taxon>Pseudomonadota</taxon>
        <taxon>Betaproteobacteria</taxon>
        <taxon>Burkholderiales</taxon>
        <taxon>Oxalobacteraceae</taxon>
        <taxon>Telluria group</taxon>
        <taxon>Massilia</taxon>
    </lineage>
</organism>
<evidence type="ECO:0000313" key="2">
    <source>
        <dbReference type="Proteomes" id="UP000621455"/>
    </source>
</evidence>